<protein>
    <recommendedName>
        <fullName evidence="3">Sulfotransferase domain-containing protein</fullName>
    </recommendedName>
</protein>
<reference evidence="1 2" key="1">
    <citation type="submission" date="2020-03" db="EMBL/GenBank/DDBJ databases">
        <title>Whole genome shotgun sequence of Phytohabitans rumicis NBRC 108638.</title>
        <authorList>
            <person name="Komaki H."/>
            <person name="Tamura T."/>
        </authorList>
    </citation>
    <scope>NUCLEOTIDE SEQUENCE [LARGE SCALE GENOMIC DNA]</scope>
    <source>
        <strain evidence="1 2">NBRC 108638</strain>
    </source>
</reference>
<dbReference type="InterPro" id="IPR027417">
    <property type="entry name" value="P-loop_NTPase"/>
</dbReference>
<evidence type="ECO:0000313" key="2">
    <source>
        <dbReference type="Proteomes" id="UP000482960"/>
    </source>
</evidence>
<proteinExistence type="predicted"/>
<name>A0A6V8KZQ1_9ACTN</name>
<organism evidence="1 2">
    <name type="scientific">Phytohabitans rumicis</name>
    <dbReference type="NCBI Taxonomy" id="1076125"/>
    <lineage>
        <taxon>Bacteria</taxon>
        <taxon>Bacillati</taxon>
        <taxon>Actinomycetota</taxon>
        <taxon>Actinomycetes</taxon>
        <taxon>Micromonosporales</taxon>
        <taxon>Micromonosporaceae</taxon>
    </lineage>
</organism>
<gene>
    <name evidence="1" type="ORF">Prum_018300</name>
</gene>
<comment type="caution">
    <text evidence="1">The sequence shown here is derived from an EMBL/GenBank/DDBJ whole genome shotgun (WGS) entry which is preliminary data.</text>
</comment>
<keyword evidence="2" id="KW-1185">Reference proteome</keyword>
<accession>A0A6V8KZQ1</accession>
<evidence type="ECO:0008006" key="3">
    <source>
        <dbReference type="Google" id="ProtNLM"/>
    </source>
</evidence>
<dbReference type="AlphaFoldDB" id="A0A6V8KZQ1"/>
<reference evidence="1 2" key="2">
    <citation type="submission" date="2020-03" db="EMBL/GenBank/DDBJ databases">
        <authorList>
            <person name="Ichikawa N."/>
            <person name="Kimura A."/>
            <person name="Kitahashi Y."/>
            <person name="Uohara A."/>
        </authorList>
    </citation>
    <scope>NUCLEOTIDE SEQUENCE [LARGE SCALE GENOMIC DNA]</scope>
    <source>
        <strain evidence="1 2">NBRC 108638</strain>
    </source>
</reference>
<dbReference type="Proteomes" id="UP000482960">
    <property type="component" value="Unassembled WGS sequence"/>
</dbReference>
<sequence>MVADPEKEGQALCDFLGVRWEPAMLEYGRFEHGAIKAGLGDWTQRIRSGRVQPPRQLPPATDLPDGLRAVAEDWGYV</sequence>
<dbReference type="Gene3D" id="3.40.50.300">
    <property type="entry name" value="P-loop containing nucleotide triphosphate hydrolases"/>
    <property type="match status" value="1"/>
</dbReference>
<evidence type="ECO:0000313" key="1">
    <source>
        <dbReference type="EMBL" id="GFJ88188.1"/>
    </source>
</evidence>
<dbReference type="EMBL" id="BLPG01000001">
    <property type="protein sequence ID" value="GFJ88188.1"/>
    <property type="molecule type" value="Genomic_DNA"/>
</dbReference>